<proteinExistence type="predicted"/>
<evidence type="ECO:0000313" key="2">
    <source>
        <dbReference type="EMBL" id="RDY58739.1"/>
    </source>
</evidence>
<evidence type="ECO:0000259" key="1">
    <source>
        <dbReference type="Pfam" id="PF10988"/>
    </source>
</evidence>
<reference evidence="2 3" key="1">
    <citation type="submission" date="2018-08" db="EMBL/GenBank/DDBJ databases">
        <title>Muricauda nanhaiensis sp. nov., isolated from seawater of the South China Sea.</title>
        <authorList>
            <person name="Dang Y."/>
        </authorList>
    </citation>
    <scope>NUCLEOTIDE SEQUENCE [LARGE SCALE GENOMIC DNA]</scope>
    <source>
        <strain evidence="2 3">SM1704</strain>
    </source>
</reference>
<keyword evidence="3" id="KW-1185">Reference proteome</keyword>
<organism evidence="2 3">
    <name type="scientific">Flagellimonas nanhaiensis</name>
    <dbReference type="NCBI Taxonomy" id="2292706"/>
    <lineage>
        <taxon>Bacteria</taxon>
        <taxon>Pseudomonadati</taxon>
        <taxon>Bacteroidota</taxon>
        <taxon>Flavobacteriia</taxon>
        <taxon>Flavobacteriales</taxon>
        <taxon>Flavobacteriaceae</taxon>
        <taxon>Flagellimonas</taxon>
    </lineage>
</organism>
<dbReference type="EMBL" id="QTJX01000003">
    <property type="protein sequence ID" value="RDY58739.1"/>
    <property type="molecule type" value="Genomic_DNA"/>
</dbReference>
<comment type="caution">
    <text evidence="2">The sequence shown here is derived from an EMBL/GenBank/DDBJ whole genome shotgun (WGS) entry which is preliminary data.</text>
</comment>
<gene>
    <name evidence="2" type="ORF">DX873_13765</name>
</gene>
<name>A0A371JNB8_9FLAO</name>
<dbReference type="OrthoDB" id="1419485at2"/>
<dbReference type="Gene3D" id="2.160.20.120">
    <property type="match status" value="1"/>
</dbReference>
<dbReference type="Pfam" id="PF10988">
    <property type="entry name" value="DUF2807"/>
    <property type="match status" value="1"/>
</dbReference>
<evidence type="ECO:0000313" key="3">
    <source>
        <dbReference type="Proteomes" id="UP000261828"/>
    </source>
</evidence>
<protein>
    <submittedName>
        <fullName evidence="2">DUF2807 domain-containing protein</fullName>
    </submittedName>
</protein>
<feature type="domain" description="Putative auto-transporter adhesin head GIN" evidence="1">
    <location>
        <begin position="55"/>
        <end position="272"/>
    </location>
</feature>
<dbReference type="InterPro" id="IPR021255">
    <property type="entry name" value="DUF2807"/>
</dbReference>
<dbReference type="AlphaFoldDB" id="A0A371JNB8"/>
<accession>A0A371JNB8</accession>
<dbReference type="Proteomes" id="UP000261828">
    <property type="component" value="Unassembled WGS sequence"/>
</dbReference>
<sequence>MLLLIVISLITQNRGLVKNLILLFLLLFQISLLAQRKPRIKGSRIVTEVNEELPAFNAIQLNDDLDIVLKKSFGPGYFIQADDNLIDILKFKVVDSTLIISSFYDVAAKKQFDITVNYTDLRAITVKNGSLVSKDVIESDELFVDGFENTRLDIKASAAVMDINLENNSKGDFNIDVDSLNIGLSNRAEAYIYAVNETALLDLDGNVSLTLEGTSDRLETNLQDDAKLKAEKMEAANISLRLENSASARINAYQTLELSAKDNTRTYLYGNPQINITEFMNSAQLLKKEEE</sequence>